<dbReference type="InterPro" id="IPR015797">
    <property type="entry name" value="NUDIX_hydrolase-like_dom_sf"/>
</dbReference>
<evidence type="ECO:0000259" key="10">
    <source>
        <dbReference type="PROSITE" id="PS51462"/>
    </source>
</evidence>
<evidence type="ECO:0000256" key="5">
    <source>
        <dbReference type="ARBA" id="ARBA00022723"/>
    </source>
</evidence>
<dbReference type="Pfam" id="PF09296">
    <property type="entry name" value="NUDIX-like"/>
    <property type="match status" value="1"/>
</dbReference>
<evidence type="ECO:0000256" key="9">
    <source>
        <dbReference type="ARBA" id="ARBA00023679"/>
    </source>
</evidence>
<dbReference type="PANTHER" id="PTHR42904:SF6">
    <property type="entry name" value="NAD-CAPPED RNA HYDROLASE NUDT12"/>
    <property type="match status" value="1"/>
</dbReference>
<dbReference type="EC" id="3.6.1.22" evidence="4"/>
<keyword evidence="5" id="KW-0479">Metal-binding</keyword>
<dbReference type="InterPro" id="IPR015376">
    <property type="entry name" value="Znr_NADH_PPase"/>
</dbReference>
<keyword evidence="12" id="KW-1185">Reference proteome</keyword>
<proteinExistence type="inferred from homology"/>
<dbReference type="PROSITE" id="PS00893">
    <property type="entry name" value="NUDIX_BOX"/>
    <property type="match status" value="1"/>
</dbReference>
<evidence type="ECO:0000256" key="4">
    <source>
        <dbReference type="ARBA" id="ARBA00012381"/>
    </source>
</evidence>
<keyword evidence="8" id="KW-0520">NAD</keyword>
<keyword evidence="6" id="KW-0378">Hydrolase</keyword>
<sequence>MNELRLSRATHDRSAHLRLDPKALDAAWSDPRARVLLVRDSASLLLADGSDLVYLTPRQVGDVAPEDRLFLGFDEAGVPHFAVDRELVATGEEQRVTHLREISSRLSAGASGLFVHAVGLANWHARHQFCPNCGARTESTAAGHVRRCPECEAQQFPRSDPAVIMLVVDEDDRALLGRAPVWPEGRFSTLAGFVEPGESLEQAVRREVLEEVGVVVDEVRYQASQPWPFPSSLMLGFHARASSTEITIDPEEIAEARWLTRGELLDAGRRGEILMPGSISIARWLIERWYGEPLPKSNSWGGSRT</sequence>
<evidence type="ECO:0000256" key="6">
    <source>
        <dbReference type="ARBA" id="ARBA00022801"/>
    </source>
</evidence>
<evidence type="ECO:0000256" key="3">
    <source>
        <dbReference type="ARBA" id="ARBA00009595"/>
    </source>
</evidence>
<evidence type="ECO:0000256" key="1">
    <source>
        <dbReference type="ARBA" id="ARBA00001946"/>
    </source>
</evidence>
<dbReference type="InterPro" id="IPR000086">
    <property type="entry name" value="NUDIX_hydrolase_dom"/>
</dbReference>
<evidence type="ECO:0000256" key="7">
    <source>
        <dbReference type="ARBA" id="ARBA00022842"/>
    </source>
</evidence>
<dbReference type="PANTHER" id="PTHR42904">
    <property type="entry name" value="NUDIX HYDROLASE, NUDC SUBFAMILY"/>
    <property type="match status" value="1"/>
</dbReference>
<dbReference type="InterPro" id="IPR050241">
    <property type="entry name" value="NAD-cap_RNA_hydrolase_NudC"/>
</dbReference>
<reference evidence="11 12" key="1">
    <citation type="journal article" date="2019" name="Int. J. Syst. Evol. Microbiol.">
        <title>The Global Catalogue of Microorganisms (GCM) 10K type strain sequencing project: providing services to taxonomists for standard genome sequencing and annotation.</title>
        <authorList>
            <consortium name="The Broad Institute Genomics Platform"/>
            <consortium name="The Broad Institute Genome Sequencing Center for Infectious Disease"/>
            <person name="Wu L."/>
            <person name="Ma J."/>
        </authorList>
    </citation>
    <scope>NUCLEOTIDE SEQUENCE [LARGE SCALE GENOMIC DNA]</scope>
    <source>
        <strain evidence="11 12">JCM 10671</strain>
    </source>
</reference>
<dbReference type="EMBL" id="BAAAHE010000030">
    <property type="protein sequence ID" value="GAA0627616.1"/>
    <property type="molecule type" value="Genomic_DNA"/>
</dbReference>
<name>A0ABN1H300_9ACTN</name>
<evidence type="ECO:0000313" key="11">
    <source>
        <dbReference type="EMBL" id="GAA0627616.1"/>
    </source>
</evidence>
<protein>
    <recommendedName>
        <fullName evidence="4">NAD(+) diphosphatase</fullName>
        <ecNumber evidence="4">3.6.1.22</ecNumber>
    </recommendedName>
</protein>
<dbReference type="Pfam" id="PF09297">
    <property type="entry name" value="Zn_ribbon_NUD"/>
    <property type="match status" value="1"/>
</dbReference>
<evidence type="ECO:0000256" key="2">
    <source>
        <dbReference type="ARBA" id="ARBA00001947"/>
    </source>
</evidence>
<dbReference type="RefSeq" id="WP_344606903.1">
    <property type="nucleotide sequence ID" value="NZ_BAAAHE010000030.1"/>
</dbReference>
<dbReference type="InterPro" id="IPR015375">
    <property type="entry name" value="NADH_PPase-like_N"/>
</dbReference>
<keyword evidence="7" id="KW-0460">Magnesium</keyword>
<dbReference type="Gene3D" id="3.90.79.10">
    <property type="entry name" value="Nucleoside Triphosphate Pyrophosphohydrolase"/>
    <property type="match status" value="1"/>
</dbReference>
<accession>A0ABN1H300</accession>
<dbReference type="PROSITE" id="PS51462">
    <property type="entry name" value="NUDIX"/>
    <property type="match status" value="1"/>
</dbReference>
<dbReference type="NCBIfam" id="NF001299">
    <property type="entry name" value="PRK00241.1"/>
    <property type="match status" value="1"/>
</dbReference>
<evidence type="ECO:0000313" key="12">
    <source>
        <dbReference type="Proteomes" id="UP001500957"/>
    </source>
</evidence>
<feature type="domain" description="Nudix hydrolase" evidence="10">
    <location>
        <begin position="157"/>
        <end position="287"/>
    </location>
</feature>
<comment type="similarity">
    <text evidence="3">Belongs to the Nudix hydrolase family. NudC subfamily.</text>
</comment>
<dbReference type="InterPro" id="IPR020084">
    <property type="entry name" value="NUDIX_hydrolase_CS"/>
</dbReference>
<evidence type="ECO:0000256" key="8">
    <source>
        <dbReference type="ARBA" id="ARBA00023027"/>
    </source>
</evidence>
<gene>
    <name evidence="11" type="primary">nudC</name>
    <name evidence="11" type="ORF">GCM10009547_33960</name>
</gene>
<dbReference type="Gene3D" id="3.90.79.20">
    <property type="match status" value="1"/>
</dbReference>
<dbReference type="CDD" id="cd03429">
    <property type="entry name" value="NUDIX_NADH_pyrophosphatase_Nudt13"/>
    <property type="match status" value="1"/>
</dbReference>
<organism evidence="11 12">
    <name type="scientific">Sporichthya brevicatena</name>
    <dbReference type="NCBI Taxonomy" id="171442"/>
    <lineage>
        <taxon>Bacteria</taxon>
        <taxon>Bacillati</taxon>
        <taxon>Actinomycetota</taxon>
        <taxon>Actinomycetes</taxon>
        <taxon>Sporichthyales</taxon>
        <taxon>Sporichthyaceae</taxon>
        <taxon>Sporichthya</taxon>
    </lineage>
</organism>
<comment type="cofactor">
    <cofactor evidence="1">
        <name>Mg(2+)</name>
        <dbReference type="ChEBI" id="CHEBI:18420"/>
    </cofactor>
</comment>
<comment type="cofactor">
    <cofactor evidence="2">
        <name>Zn(2+)</name>
        <dbReference type="ChEBI" id="CHEBI:29105"/>
    </cofactor>
</comment>
<dbReference type="InterPro" id="IPR049734">
    <property type="entry name" value="NudC-like_C"/>
</dbReference>
<dbReference type="SUPFAM" id="SSF55811">
    <property type="entry name" value="Nudix"/>
    <property type="match status" value="1"/>
</dbReference>
<comment type="catalytic activity">
    <reaction evidence="9">
        <text>a 5'-end NAD(+)-phospho-ribonucleoside in mRNA + H2O = a 5'-end phospho-adenosine-phospho-ribonucleoside in mRNA + beta-nicotinamide D-ribonucleotide + 2 H(+)</text>
        <dbReference type="Rhea" id="RHEA:60876"/>
        <dbReference type="Rhea" id="RHEA-COMP:15698"/>
        <dbReference type="Rhea" id="RHEA-COMP:15719"/>
        <dbReference type="ChEBI" id="CHEBI:14649"/>
        <dbReference type="ChEBI" id="CHEBI:15377"/>
        <dbReference type="ChEBI" id="CHEBI:15378"/>
        <dbReference type="ChEBI" id="CHEBI:144029"/>
        <dbReference type="ChEBI" id="CHEBI:144051"/>
    </reaction>
    <physiologicalReaction direction="left-to-right" evidence="9">
        <dbReference type="Rhea" id="RHEA:60877"/>
    </physiologicalReaction>
</comment>
<dbReference type="Proteomes" id="UP001500957">
    <property type="component" value="Unassembled WGS sequence"/>
</dbReference>
<comment type="caution">
    <text evidence="11">The sequence shown here is derived from an EMBL/GenBank/DDBJ whole genome shotgun (WGS) entry which is preliminary data.</text>
</comment>
<dbReference type="Pfam" id="PF00293">
    <property type="entry name" value="NUDIX"/>
    <property type="match status" value="1"/>
</dbReference>